<evidence type="ECO:0000256" key="2">
    <source>
        <dbReference type="ARBA" id="ARBA00008156"/>
    </source>
</evidence>
<reference evidence="5 6" key="1">
    <citation type="submission" date="2020-07" db="EMBL/GenBank/DDBJ databases">
        <title>Genomic Encyclopedia of Type Strains, Phase IV (KMG-V): Genome sequencing to study the core and pangenomes of soil and plant-associated prokaryotes.</title>
        <authorList>
            <person name="Whitman W."/>
        </authorList>
    </citation>
    <scope>NUCLEOTIDE SEQUENCE [LARGE SCALE GENOMIC DNA]</scope>
    <source>
        <strain evidence="5 6">X4EP2</strain>
    </source>
</reference>
<protein>
    <submittedName>
        <fullName evidence="5">Quinoprotein glucose dehydrogenase</fullName>
        <ecNumber evidence="5">1.1.5.2</ecNumber>
    </submittedName>
</protein>
<dbReference type="Gene3D" id="2.140.10.10">
    <property type="entry name" value="Quinoprotein alcohol dehydrogenase-like superfamily"/>
    <property type="match status" value="2"/>
</dbReference>
<gene>
    <name evidence="5" type="ORF">HDF17_002258</name>
</gene>
<dbReference type="InterPro" id="IPR011047">
    <property type="entry name" value="Quinoprotein_ADH-like_sf"/>
</dbReference>
<dbReference type="GO" id="GO:0008876">
    <property type="term" value="F:quinoprotein glucose dehydrogenase activity"/>
    <property type="evidence" value="ECO:0007669"/>
    <property type="project" value="UniProtKB-EC"/>
</dbReference>
<dbReference type="RefSeq" id="WP_179490933.1">
    <property type="nucleotide sequence ID" value="NZ_JACCCW010000002.1"/>
</dbReference>
<comment type="cofactor">
    <cofactor evidence="1">
        <name>pyrroloquinoline quinone</name>
        <dbReference type="ChEBI" id="CHEBI:58442"/>
    </cofactor>
</comment>
<keyword evidence="3 5" id="KW-0560">Oxidoreductase</keyword>
<sequence>MMFILAVVCLPWVSEAKAQSETDWPSYGNDPGGMRYASLTQIDRSNVAKLKVAWTFHTGDISEGKDGRRRSGFETTPILVDGTLFLTTPFNRVIALDPATGQQRWAYDPKIDQTLDYGDGLINRGVSTWLDPTKKSGQPCRRRIYEATLDARLIALDALSGAPCQNFGKDGQVDLRNIPGYLNSNVGEYSRGWYHMTSPPAVIDDIVVVGSSIDDNNRADMPSGVVRAFDARTGALRWKWDPIPIDAHQSSEATTLRQNTGAANAWSIMTVDPIRHLVFVPTGSASPDYFGGLRPGDNRWANSVVALHAASGKMAWGFQLVHHDLWDYDTASPPLLASVVHDGKQTPVVIQGNKTGFLYVLNRDTGKPVFPLEERPVPQSDVAGELASPTQPFPVAPPALTPQSLTADDTWGLNESDREFCHTAVAKLRNEGLFTPPSLQGTLAAPGNLGGMNWSGYAYDPQRSLLVVNTNNLVARVRLIPRDKVRSETEDGNYGSQHGTPYGMLRRFIQAPSDLPCSKPPWGTLTAVDMIHGTIRWQIPLGSMRDFGGHHGVVPDGSISLGGPIVTATGLIFIAGTTDSYIRAFDTGTGEQLWQQQLPASGNATPMTYQIAGKQYIVIAAGGHQGISEESLGDAVVAFTLP</sequence>
<dbReference type="InterPro" id="IPR017511">
    <property type="entry name" value="PQQ_mDH"/>
</dbReference>
<organism evidence="5 6">
    <name type="scientific">Granulicella arctica</name>
    <dbReference type="NCBI Taxonomy" id="940613"/>
    <lineage>
        <taxon>Bacteria</taxon>
        <taxon>Pseudomonadati</taxon>
        <taxon>Acidobacteriota</taxon>
        <taxon>Terriglobia</taxon>
        <taxon>Terriglobales</taxon>
        <taxon>Acidobacteriaceae</taxon>
        <taxon>Granulicella</taxon>
    </lineage>
</organism>
<proteinExistence type="inferred from homology"/>
<dbReference type="Proteomes" id="UP000589520">
    <property type="component" value="Unassembled WGS sequence"/>
</dbReference>
<dbReference type="SMART" id="SM00564">
    <property type="entry name" value="PQQ"/>
    <property type="match status" value="4"/>
</dbReference>
<comment type="caution">
    <text evidence="5">The sequence shown here is derived from an EMBL/GenBank/DDBJ whole genome shotgun (WGS) entry which is preliminary data.</text>
</comment>
<keyword evidence="6" id="KW-1185">Reference proteome</keyword>
<name>A0A7Y9PIY2_9BACT</name>
<dbReference type="GO" id="GO:0048038">
    <property type="term" value="F:quinone binding"/>
    <property type="evidence" value="ECO:0007669"/>
    <property type="project" value="InterPro"/>
</dbReference>
<evidence type="ECO:0000313" key="6">
    <source>
        <dbReference type="Proteomes" id="UP000589520"/>
    </source>
</evidence>
<dbReference type="EMBL" id="JACCCW010000002">
    <property type="protein sequence ID" value="NYF79938.1"/>
    <property type="molecule type" value="Genomic_DNA"/>
</dbReference>
<dbReference type="CDD" id="cd10280">
    <property type="entry name" value="PQQ_mGDH"/>
    <property type="match status" value="1"/>
</dbReference>
<feature type="domain" description="Pyrrolo-quinoline quinone repeat" evidence="4">
    <location>
        <begin position="24"/>
        <end position="617"/>
    </location>
</feature>
<dbReference type="Pfam" id="PF01011">
    <property type="entry name" value="PQQ"/>
    <property type="match status" value="1"/>
</dbReference>
<dbReference type="InterPro" id="IPR002372">
    <property type="entry name" value="PQQ_rpt_dom"/>
</dbReference>
<dbReference type="GO" id="GO:0016020">
    <property type="term" value="C:membrane"/>
    <property type="evidence" value="ECO:0007669"/>
    <property type="project" value="InterPro"/>
</dbReference>
<dbReference type="InterPro" id="IPR018391">
    <property type="entry name" value="PQQ_b-propeller_rpt"/>
</dbReference>
<dbReference type="SUPFAM" id="SSF50998">
    <property type="entry name" value="Quinoprotein alcohol dehydrogenase-like"/>
    <property type="match status" value="1"/>
</dbReference>
<dbReference type="EC" id="1.1.5.2" evidence="5"/>
<dbReference type="PANTHER" id="PTHR32303:SF4">
    <property type="entry name" value="QUINOPROTEIN GLUCOSE DEHYDROGENASE"/>
    <property type="match status" value="1"/>
</dbReference>
<comment type="similarity">
    <text evidence="2">Belongs to the bacterial PQQ dehydrogenase family.</text>
</comment>
<accession>A0A7Y9PIY2</accession>
<evidence type="ECO:0000313" key="5">
    <source>
        <dbReference type="EMBL" id="NYF79938.1"/>
    </source>
</evidence>
<evidence type="ECO:0000256" key="1">
    <source>
        <dbReference type="ARBA" id="ARBA00001931"/>
    </source>
</evidence>
<evidence type="ECO:0000256" key="3">
    <source>
        <dbReference type="ARBA" id="ARBA00023002"/>
    </source>
</evidence>
<evidence type="ECO:0000259" key="4">
    <source>
        <dbReference type="Pfam" id="PF01011"/>
    </source>
</evidence>
<dbReference type="AlphaFoldDB" id="A0A7Y9PIY2"/>
<dbReference type="PANTHER" id="PTHR32303">
    <property type="entry name" value="QUINOPROTEIN ALCOHOL DEHYDROGENASE (CYTOCHROME C)"/>
    <property type="match status" value="1"/>
</dbReference>